<protein>
    <submittedName>
        <fullName evidence="1">Uncharacterized protein</fullName>
    </submittedName>
</protein>
<name>A0A371HDB8_MUCPR</name>
<proteinExistence type="predicted"/>
<reference evidence="1" key="1">
    <citation type="submission" date="2018-05" db="EMBL/GenBank/DDBJ databases">
        <title>Draft genome of Mucuna pruriens seed.</title>
        <authorList>
            <person name="Nnadi N.E."/>
            <person name="Vos R."/>
            <person name="Hasami M.H."/>
            <person name="Devisetty U.K."/>
            <person name="Aguiy J.C."/>
        </authorList>
    </citation>
    <scope>NUCLEOTIDE SEQUENCE [LARGE SCALE GENOMIC DNA]</scope>
    <source>
        <strain evidence="1">JCA_2017</strain>
    </source>
</reference>
<comment type="caution">
    <text evidence="1">The sequence shown here is derived from an EMBL/GenBank/DDBJ whole genome shotgun (WGS) entry which is preliminary data.</text>
</comment>
<gene>
    <name evidence="1" type="ORF">CR513_15984</name>
</gene>
<dbReference type="AlphaFoldDB" id="A0A371HDB8"/>
<evidence type="ECO:0000313" key="2">
    <source>
        <dbReference type="Proteomes" id="UP000257109"/>
    </source>
</evidence>
<keyword evidence="2" id="KW-1185">Reference proteome</keyword>
<accession>A0A371HDB8</accession>
<sequence length="63" mass="7339">MTYDQELFKIGNGEYISIKGKRTFAIRAIQEENDDIGEEPCLDIYQRCNVDIMKPIKIKEAKD</sequence>
<evidence type="ECO:0000313" key="1">
    <source>
        <dbReference type="EMBL" id="RDY00788.1"/>
    </source>
</evidence>
<dbReference type="EMBL" id="QJKJ01002906">
    <property type="protein sequence ID" value="RDY00788.1"/>
    <property type="molecule type" value="Genomic_DNA"/>
</dbReference>
<feature type="non-terminal residue" evidence="1">
    <location>
        <position position="1"/>
    </location>
</feature>
<organism evidence="1 2">
    <name type="scientific">Mucuna pruriens</name>
    <name type="common">Velvet bean</name>
    <name type="synonym">Dolichos pruriens</name>
    <dbReference type="NCBI Taxonomy" id="157652"/>
    <lineage>
        <taxon>Eukaryota</taxon>
        <taxon>Viridiplantae</taxon>
        <taxon>Streptophyta</taxon>
        <taxon>Embryophyta</taxon>
        <taxon>Tracheophyta</taxon>
        <taxon>Spermatophyta</taxon>
        <taxon>Magnoliopsida</taxon>
        <taxon>eudicotyledons</taxon>
        <taxon>Gunneridae</taxon>
        <taxon>Pentapetalae</taxon>
        <taxon>rosids</taxon>
        <taxon>fabids</taxon>
        <taxon>Fabales</taxon>
        <taxon>Fabaceae</taxon>
        <taxon>Papilionoideae</taxon>
        <taxon>50 kb inversion clade</taxon>
        <taxon>NPAAA clade</taxon>
        <taxon>indigoferoid/millettioid clade</taxon>
        <taxon>Phaseoleae</taxon>
        <taxon>Mucuna</taxon>
    </lineage>
</organism>
<dbReference type="Proteomes" id="UP000257109">
    <property type="component" value="Unassembled WGS sequence"/>
</dbReference>